<proteinExistence type="predicted"/>
<reference evidence="2 3" key="1">
    <citation type="submission" date="2020-02" db="EMBL/GenBank/DDBJ databases">
        <title>Comparative genomics of sulfur disproportionating microorganisms.</title>
        <authorList>
            <person name="Ward L.M."/>
            <person name="Bertran E."/>
            <person name="Johnston D.T."/>
        </authorList>
    </citation>
    <scope>NUCLEOTIDE SEQUENCE [LARGE SCALE GENOMIC DNA]</scope>
    <source>
        <strain evidence="2 3">DSM 3696</strain>
    </source>
</reference>
<dbReference type="InterPro" id="IPR003758">
    <property type="entry name" value="LpxK"/>
</dbReference>
<dbReference type="Pfam" id="PF02606">
    <property type="entry name" value="LpxK"/>
    <property type="match status" value="1"/>
</dbReference>
<evidence type="ECO:0000313" key="2">
    <source>
        <dbReference type="EMBL" id="NDY56157.1"/>
    </source>
</evidence>
<keyword evidence="2" id="KW-0808">Transferase</keyword>
<dbReference type="UniPathway" id="UPA00359">
    <property type="reaction ID" value="UER00482"/>
</dbReference>
<keyword evidence="2" id="KW-0418">Kinase</keyword>
<name>A0A7K3NJ83_9BACT</name>
<evidence type="ECO:0000313" key="3">
    <source>
        <dbReference type="Proteomes" id="UP000469724"/>
    </source>
</evidence>
<dbReference type="Proteomes" id="UP000469724">
    <property type="component" value="Unassembled WGS sequence"/>
</dbReference>
<dbReference type="AlphaFoldDB" id="A0A7K3NJ83"/>
<accession>A0A7K3NJ83</accession>
<organism evidence="2 3">
    <name type="scientific">Desulfolutivibrio sulfodismutans</name>
    <dbReference type="NCBI Taxonomy" id="63561"/>
    <lineage>
        <taxon>Bacteria</taxon>
        <taxon>Pseudomonadati</taxon>
        <taxon>Thermodesulfobacteriota</taxon>
        <taxon>Desulfovibrionia</taxon>
        <taxon>Desulfovibrionales</taxon>
        <taxon>Desulfovibrionaceae</taxon>
        <taxon>Desulfolutivibrio</taxon>
    </lineage>
</organism>
<feature type="region of interest" description="Disordered" evidence="1">
    <location>
        <begin position="353"/>
        <end position="373"/>
    </location>
</feature>
<protein>
    <submittedName>
        <fullName evidence="2">Tetraacyldisaccharide 4'-kinase</fullName>
    </submittedName>
</protein>
<dbReference type="GO" id="GO:0016020">
    <property type="term" value="C:membrane"/>
    <property type="evidence" value="ECO:0007669"/>
    <property type="project" value="GOC"/>
</dbReference>
<dbReference type="GO" id="GO:0009245">
    <property type="term" value="P:lipid A biosynthetic process"/>
    <property type="evidence" value="ECO:0007669"/>
    <property type="project" value="InterPro"/>
</dbReference>
<dbReference type="RefSeq" id="WP_163301212.1">
    <property type="nucleotide sequence ID" value="NZ_JAAGRQ010000015.1"/>
</dbReference>
<sequence length="373" mass="40452">MPVPDRIKSLLSTLLVPPALLYGLGMRLARRLATPVHPGLPCVGVGGMQPGLPGTVLVTSWLLGWADHHGLRTSVVTPPLRAGRDPQTMRATPGADPGVIDAQAIALSMYAPRAAVLCDPDPRRAVESAIGAFRPDLLIAHDGLSRPSPARNLQIMVLGQDDLTTGFGRPIPAGRWREDASALRRADMFVVYMTPGRFAEQSGLIEKRLSRYGRPVASVSPRAWRLRQVAGRQTAQDFAGEPYLLVTTESERRTTPEALSALLPGPRLSVIFPDGHRFTVQELRQVLADATRLKCPRVVCPPVTAIRLASRLAALDGGDAVTLWTYDPDVVFGPSLSGGESFRDWWQAAWERITGPTPPEPEYPAQKDAPEAE</sequence>
<dbReference type="GO" id="GO:0009029">
    <property type="term" value="F:lipid-A 4'-kinase activity"/>
    <property type="evidence" value="ECO:0007669"/>
    <property type="project" value="InterPro"/>
</dbReference>
<dbReference type="EMBL" id="JAAGRQ010000015">
    <property type="protein sequence ID" value="NDY56157.1"/>
    <property type="molecule type" value="Genomic_DNA"/>
</dbReference>
<keyword evidence="3" id="KW-1185">Reference proteome</keyword>
<comment type="caution">
    <text evidence="2">The sequence shown here is derived from an EMBL/GenBank/DDBJ whole genome shotgun (WGS) entry which is preliminary data.</text>
</comment>
<dbReference type="GO" id="GO:0005524">
    <property type="term" value="F:ATP binding"/>
    <property type="evidence" value="ECO:0007669"/>
    <property type="project" value="InterPro"/>
</dbReference>
<gene>
    <name evidence="2" type="ORF">G3N56_05275</name>
</gene>
<evidence type="ECO:0000256" key="1">
    <source>
        <dbReference type="SAM" id="MobiDB-lite"/>
    </source>
</evidence>